<accession>A0A291HLF7</accession>
<dbReference type="SUPFAM" id="SSF74863">
    <property type="entry name" value="Thiol:disulfide interchange protein DsbD, N-terminal domain (DsbD-alpha)"/>
    <property type="match status" value="1"/>
</dbReference>
<sequence>MLLRIPALLLAFALPLAPAQAGLLERLGLTKAAPAAPSFLPVEQAFVVRHRQGDGRLTLTVDIASGYYLYRHSLALSAEQAELGDWTLPEGRPHQDEYFGQSQVYHQELQLQVPLRATADGGRVEFRYQGCTTGLCYPPQVLSIHLAPNGD</sequence>
<feature type="signal peptide" evidence="1">
    <location>
        <begin position="1"/>
        <end position="21"/>
    </location>
</feature>
<evidence type="ECO:0000313" key="4">
    <source>
        <dbReference type="Proteomes" id="UP000217763"/>
    </source>
</evidence>
<evidence type="ECO:0000313" key="3">
    <source>
        <dbReference type="EMBL" id="ATG73030.1"/>
    </source>
</evidence>
<dbReference type="InterPro" id="IPR028250">
    <property type="entry name" value="DsbDN"/>
</dbReference>
<dbReference type="EMBL" id="CP012621">
    <property type="protein sequence ID" value="ATG73030.1"/>
    <property type="molecule type" value="Genomic_DNA"/>
</dbReference>
<protein>
    <recommendedName>
        <fullName evidence="2">Thiol:disulfide interchange protein DsbD N-terminal domain-containing protein</fullName>
    </recommendedName>
</protein>
<dbReference type="PANTHER" id="PTHR32234:SF0">
    <property type="entry name" value="THIOL:DISULFIDE INTERCHANGE PROTEIN DSBD"/>
    <property type="match status" value="1"/>
</dbReference>
<dbReference type="Proteomes" id="UP000217763">
    <property type="component" value="Chromosome"/>
</dbReference>
<keyword evidence="1" id="KW-0732">Signal</keyword>
<proteinExistence type="predicted"/>
<gene>
    <name evidence="3" type="ORF">AN401_03465</name>
</gene>
<dbReference type="Gene3D" id="2.60.40.1250">
    <property type="entry name" value="Thiol:disulfide interchange protein DsbD, N-terminal domain"/>
    <property type="match status" value="1"/>
</dbReference>
<dbReference type="GO" id="GO:0045454">
    <property type="term" value="P:cell redox homeostasis"/>
    <property type="evidence" value="ECO:0007669"/>
    <property type="project" value="TreeGrafter"/>
</dbReference>
<evidence type="ECO:0000256" key="1">
    <source>
        <dbReference type="SAM" id="SignalP"/>
    </source>
</evidence>
<feature type="domain" description="Thiol:disulfide interchange protein DsbD N-terminal" evidence="2">
    <location>
        <begin position="37"/>
        <end position="145"/>
    </location>
</feature>
<dbReference type="InterPro" id="IPR036929">
    <property type="entry name" value="DsbDN_sf"/>
</dbReference>
<dbReference type="KEGG" id="zdf:AN401_03465"/>
<reference evidence="4" key="1">
    <citation type="submission" date="2015-09" db="EMBL/GenBank/DDBJ databases">
        <authorList>
            <person name="Shao Z."/>
            <person name="Wang L."/>
        </authorList>
    </citation>
    <scope>NUCLEOTIDE SEQUENCE [LARGE SCALE GENOMIC DNA]</scope>
    <source>
        <strain evidence="4">F13-1</strain>
    </source>
</reference>
<dbReference type="PANTHER" id="PTHR32234">
    <property type="entry name" value="THIOL:DISULFIDE INTERCHANGE PROTEIN DSBD"/>
    <property type="match status" value="1"/>
</dbReference>
<keyword evidence="4" id="KW-1185">Reference proteome</keyword>
<name>A0A291HLF7_9GAMM</name>
<dbReference type="AlphaFoldDB" id="A0A291HLF7"/>
<feature type="chain" id="PRO_5013262391" description="Thiol:disulfide interchange protein DsbD N-terminal domain-containing protein" evidence="1">
    <location>
        <begin position="22"/>
        <end position="151"/>
    </location>
</feature>
<dbReference type="GO" id="GO:0015035">
    <property type="term" value="F:protein-disulfide reductase activity"/>
    <property type="evidence" value="ECO:0007669"/>
    <property type="project" value="TreeGrafter"/>
</dbReference>
<dbReference type="Pfam" id="PF11412">
    <property type="entry name" value="DsbD_N"/>
    <property type="match status" value="1"/>
</dbReference>
<organism evidence="3 4">
    <name type="scientific">Zobellella denitrificans</name>
    <dbReference type="NCBI Taxonomy" id="347534"/>
    <lineage>
        <taxon>Bacteria</taxon>
        <taxon>Pseudomonadati</taxon>
        <taxon>Pseudomonadota</taxon>
        <taxon>Gammaproteobacteria</taxon>
        <taxon>Aeromonadales</taxon>
        <taxon>Aeromonadaceae</taxon>
        <taxon>Zobellella</taxon>
    </lineage>
</organism>
<evidence type="ECO:0000259" key="2">
    <source>
        <dbReference type="Pfam" id="PF11412"/>
    </source>
</evidence>
<dbReference type="RefSeq" id="WP_096778554.1">
    <property type="nucleotide sequence ID" value="NZ_CP012621.1"/>
</dbReference>